<dbReference type="SUPFAM" id="SSF55129">
    <property type="entry name" value="Ribosomal protein L30p/L7e"/>
    <property type="match status" value="1"/>
</dbReference>
<evidence type="ECO:0000256" key="3">
    <source>
        <dbReference type="ARBA" id="ARBA00023274"/>
    </source>
</evidence>
<dbReference type="GO" id="GO:0015934">
    <property type="term" value="C:large ribosomal subunit"/>
    <property type="evidence" value="ECO:0007669"/>
    <property type="project" value="InterPro"/>
</dbReference>
<keyword evidence="2 6" id="KW-0689">Ribosomal protein</keyword>
<dbReference type="EMBL" id="CCYA01000389">
    <property type="protein sequence ID" value="CEH19395.1"/>
    <property type="molecule type" value="Genomic_DNA"/>
</dbReference>
<evidence type="ECO:0000256" key="2">
    <source>
        <dbReference type="ARBA" id="ARBA00022980"/>
    </source>
</evidence>
<dbReference type="InterPro" id="IPR005996">
    <property type="entry name" value="Ribosomal_uL30_bac-type"/>
</dbReference>
<comment type="similarity">
    <text evidence="1">Belongs to the universal ribosomal protein uL30 family.</text>
</comment>
<dbReference type="Gene3D" id="3.30.1390.20">
    <property type="entry name" value="Ribosomal protein L30, ferredoxin-like fold domain"/>
    <property type="match status" value="1"/>
</dbReference>
<name>A0A0P1BSB8_9BASI</name>
<dbReference type="InterPro" id="IPR016082">
    <property type="entry name" value="Ribosomal_uL30_ferredoxin-like"/>
</dbReference>
<evidence type="ECO:0000256" key="1">
    <source>
        <dbReference type="ARBA" id="ARBA00007594"/>
    </source>
</evidence>
<dbReference type="Proteomes" id="UP000054845">
    <property type="component" value="Unassembled WGS sequence"/>
</dbReference>
<organism evidence="6 7">
    <name type="scientific">Ceraceosorus bombacis</name>
    <dbReference type="NCBI Taxonomy" id="401625"/>
    <lineage>
        <taxon>Eukaryota</taxon>
        <taxon>Fungi</taxon>
        <taxon>Dikarya</taxon>
        <taxon>Basidiomycota</taxon>
        <taxon>Ustilaginomycotina</taxon>
        <taxon>Exobasidiomycetes</taxon>
        <taxon>Ceraceosorales</taxon>
        <taxon>Ceraceosoraceae</taxon>
        <taxon>Ceraceosorus</taxon>
    </lineage>
</organism>
<dbReference type="GO" id="GO:0006412">
    <property type="term" value="P:translation"/>
    <property type="evidence" value="ECO:0007669"/>
    <property type="project" value="InterPro"/>
</dbReference>
<dbReference type="Pfam" id="PF00327">
    <property type="entry name" value="Ribosomal_L30"/>
    <property type="match status" value="1"/>
</dbReference>
<evidence type="ECO:0000259" key="5">
    <source>
        <dbReference type="Pfam" id="PF00327"/>
    </source>
</evidence>
<dbReference type="AlphaFoldDB" id="A0A0P1BSB8"/>
<protein>
    <recommendedName>
        <fullName evidence="4">Large ribosomal subunit protein uL30m</fullName>
    </recommendedName>
</protein>
<dbReference type="PANTHER" id="PTHR15892:SF2">
    <property type="entry name" value="LARGE RIBOSOMAL SUBUNIT PROTEIN UL30M"/>
    <property type="match status" value="1"/>
</dbReference>
<accession>A0A0P1BSB8</accession>
<feature type="domain" description="Large ribosomal subunit protein uL30-like ferredoxin-like fold" evidence="5">
    <location>
        <begin position="63"/>
        <end position="113"/>
    </location>
</feature>
<dbReference type="STRING" id="401625.A0A0P1BSB8"/>
<evidence type="ECO:0000313" key="6">
    <source>
        <dbReference type="EMBL" id="CEH19395.1"/>
    </source>
</evidence>
<dbReference type="InterPro" id="IPR036919">
    <property type="entry name" value="Ribo_uL30_ferredoxin-like_sf"/>
</dbReference>
<keyword evidence="7" id="KW-1185">Reference proteome</keyword>
<evidence type="ECO:0000313" key="7">
    <source>
        <dbReference type="Proteomes" id="UP000054845"/>
    </source>
</evidence>
<dbReference type="GO" id="GO:0005739">
    <property type="term" value="C:mitochondrion"/>
    <property type="evidence" value="ECO:0007669"/>
    <property type="project" value="TreeGrafter"/>
</dbReference>
<dbReference type="GO" id="GO:0003735">
    <property type="term" value="F:structural constituent of ribosome"/>
    <property type="evidence" value="ECO:0007669"/>
    <property type="project" value="InterPro"/>
</dbReference>
<reference evidence="6 7" key="1">
    <citation type="submission" date="2014-09" db="EMBL/GenBank/DDBJ databases">
        <authorList>
            <person name="Magalhaes I.L.F."/>
            <person name="Oliveira U."/>
            <person name="Santos F.R."/>
            <person name="Vidigal T.H.D.A."/>
            <person name="Brescovit A.D."/>
            <person name="Santos A.J."/>
        </authorList>
    </citation>
    <scope>NUCLEOTIDE SEQUENCE [LARGE SCALE GENOMIC DNA]</scope>
</reference>
<keyword evidence="3" id="KW-0687">Ribonucleoprotein</keyword>
<dbReference type="PANTHER" id="PTHR15892">
    <property type="entry name" value="MITOCHONDRIAL RIBOSOMAL PROTEIN L30"/>
    <property type="match status" value="1"/>
</dbReference>
<evidence type="ECO:0000256" key="4">
    <source>
        <dbReference type="ARBA" id="ARBA00035281"/>
    </source>
</evidence>
<sequence>MRSTAQLLSSGRALPQNAHQLAKLQASIARRQNIVDANMRTMTTKDASTKSDAESDVKPTTHYRITLRRSGIGMPSKIRNILSSMGLNKRLQTIYRLQRPEEAGNILAVKELVHVDTVRRLDGGMEEPLRKYTQSGFEALSQEEVDAISVSNEDAIWVDQKGEVVDWGYKGRKAPRGYTVVGNLSDEKRHAEIKQGLQESQ</sequence>
<dbReference type="OrthoDB" id="509901at2759"/>
<proteinExistence type="inferred from homology"/>